<feature type="transmembrane region" description="Helical" evidence="6">
    <location>
        <begin position="29"/>
        <end position="48"/>
    </location>
</feature>
<dbReference type="PROSITE" id="PS50926">
    <property type="entry name" value="TRAM"/>
    <property type="match status" value="1"/>
</dbReference>
<dbReference type="EMBL" id="QZJF01000016">
    <property type="protein sequence ID" value="RJR27155.1"/>
    <property type="molecule type" value="Genomic_DNA"/>
</dbReference>
<comment type="caution">
    <text evidence="8">The sequence shown here is derived from an EMBL/GenBank/DDBJ whole genome shotgun (WGS) entry which is preliminary data.</text>
</comment>
<keyword evidence="6" id="KW-0472">Membrane</keyword>
<evidence type="ECO:0000256" key="1">
    <source>
        <dbReference type="ARBA" id="ARBA00001946"/>
    </source>
</evidence>
<dbReference type="Gene3D" id="3.40.50.1010">
    <property type="entry name" value="5'-nuclease"/>
    <property type="match status" value="1"/>
</dbReference>
<dbReference type="GO" id="GO:0004518">
    <property type="term" value="F:nuclease activity"/>
    <property type="evidence" value="ECO:0007669"/>
    <property type="project" value="UniProtKB-KW"/>
</dbReference>
<dbReference type="Pfam" id="PF13638">
    <property type="entry name" value="PIN_4"/>
    <property type="match status" value="1"/>
</dbReference>
<keyword evidence="2" id="KW-0540">Nuclease</keyword>
<keyword evidence="5" id="KW-0175">Coiled coil</keyword>
<keyword evidence="3" id="KW-0378">Hydrolase</keyword>
<dbReference type="InterPro" id="IPR002716">
    <property type="entry name" value="PIN_dom"/>
</dbReference>
<dbReference type="CDD" id="cd09877">
    <property type="entry name" value="PIN_YacL-like"/>
    <property type="match status" value="1"/>
</dbReference>
<dbReference type="SMART" id="SM00670">
    <property type="entry name" value="PINc"/>
    <property type="match status" value="1"/>
</dbReference>
<organism evidence="8 9">
    <name type="scientific">candidate division WWE3 bacterium</name>
    <dbReference type="NCBI Taxonomy" id="2053526"/>
    <lineage>
        <taxon>Bacteria</taxon>
        <taxon>Katanobacteria</taxon>
    </lineage>
</organism>
<keyword evidence="4" id="KW-0460">Magnesium</keyword>
<name>A0A3A4ZD50_UNCKA</name>
<dbReference type="InterPro" id="IPR052041">
    <property type="entry name" value="Nucleic_acid_metab_PIN/TRAM"/>
</dbReference>
<feature type="coiled-coil region" evidence="5">
    <location>
        <begin position="113"/>
        <end position="145"/>
    </location>
</feature>
<evidence type="ECO:0000256" key="3">
    <source>
        <dbReference type="ARBA" id="ARBA00022801"/>
    </source>
</evidence>
<dbReference type="PANTHER" id="PTHR11603:SF147">
    <property type="entry name" value="MEMBRANE PROTEIN"/>
    <property type="match status" value="1"/>
</dbReference>
<dbReference type="InterPro" id="IPR002792">
    <property type="entry name" value="TRAM_dom"/>
</dbReference>
<dbReference type="InterPro" id="IPR029060">
    <property type="entry name" value="PIN-like_dom_sf"/>
</dbReference>
<feature type="transmembrane region" description="Helical" evidence="6">
    <location>
        <begin position="60"/>
        <end position="82"/>
    </location>
</feature>
<evidence type="ECO:0000313" key="9">
    <source>
        <dbReference type="Proteomes" id="UP000265540"/>
    </source>
</evidence>
<evidence type="ECO:0000256" key="2">
    <source>
        <dbReference type="ARBA" id="ARBA00022722"/>
    </source>
</evidence>
<accession>A0A3A4ZD50</accession>
<evidence type="ECO:0000256" key="4">
    <source>
        <dbReference type="ARBA" id="ARBA00022842"/>
    </source>
</evidence>
<evidence type="ECO:0000259" key="7">
    <source>
        <dbReference type="PROSITE" id="PS50926"/>
    </source>
</evidence>
<evidence type="ECO:0000256" key="6">
    <source>
        <dbReference type="SAM" id="Phobius"/>
    </source>
</evidence>
<dbReference type="Pfam" id="PF01938">
    <property type="entry name" value="TRAM"/>
    <property type="match status" value="1"/>
</dbReference>
<dbReference type="AlphaFoldDB" id="A0A3A4ZD50"/>
<proteinExistence type="predicted"/>
<dbReference type="GO" id="GO:0016787">
    <property type="term" value="F:hydrolase activity"/>
    <property type="evidence" value="ECO:0007669"/>
    <property type="project" value="UniProtKB-KW"/>
</dbReference>
<dbReference type="Proteomes" id="UP000265540">
    <property type="component" value="Unassembled WGS sequence"/>
</dbReference>
<evidence type="ECO:0000313" key="8">
    <source>
        <dbReference type="EMBL" id="RJR27155.1"/>
    </source>
</evidence>
<gene>
    <name evidence="8" type="ORF">C4561_03275</name>
</gene>
<sequence length="334" mass="37841">MSVENGEKTKLLEAPKSTERNMNNLPNHVIVLIRAVFALIFFITGFNFSNSAFFKEYPLFGLNYLAQILISMLAGVVGFFIVPEILFNARNAIENLIRNTVAEIVSSFWEQQSKRIQEQRRDKQRKKSENEKKKLEEEMKNAIVLDTSVLIDGRIVDIVKLQFLDNPFVIPQAVIDELHSLSDSKDNLKRQKGRRGLDMIKDLKKRSKIMIVDTGNKNRDQGVDKILVEFAKENNFKLMTMDFNLNKVASVSGVKALNINDLANSLKTILLPGEELQINILHEGKERNQGVGYLEDGTMIVVENAKDKIGEEVKVKVSKMIQSPAGKIIFCTLS</sequence>
<keyword evidence="6" id="KW-1133">Transmembrane helix</keyword>
<comment type="cofactor">
    <cofactor evidence="1">
        <name>Mg(2+)</name>
        <dbReference type="ChEBI" id="CHEBI:18420"/>
    </cofactor>
</comment>
<keyword evidence="6" id="KW-0812">Transmembrane</keyword>
<protein>
    <submittedName>
        <fullName evidence="8">TRAM domain-containing protein</fullName>
    </submittedName>
</protein>
<evidence type="ECO:0000256" key="5">
    <source>
        <dbReference type="SAM" id="Coils"/>
    </source>
</evidence>
<reference evidence="8 9" key="1">
    <citation type="journal article" date="2017" name="ISME J.">
        <title>Energy and carbon metabolisms in a deep terrestrial subsurface fluid microbial community.</title>
        <authorList>
            <person name="Momper L."/>
            <person name="Jungbluth S.P."/>
            <person name="Lee M.D."/>
            <person name="Amend J.P."/>
        </authorList>
    </citation>
    <scope>NUCLEOTIDE SEQUENCE [LARGE SCALE GENOMIC DNA]</scope>
    <source>
        <strain evidence="8">SURF_46</strain>
    </source>
</reference>
<dbReference type="SUPFAM" id="SSF88723">
    <property type="entry name" value="PIN domain-like"/>
    <property type="match status" value="1"/>
</dbReference>
<dbReference type="PANTHER" id="PTHR11603">
    <property type="entry name" value="AAA FAMILY ATPASE"/>
    <property type="match status" value="1"/>
</dbReference>
<feature type="domain" description="TRAM" evidence="7">
    <location>
        <begin position="269"/>
        <end position="330"/>
    </location>
</feature>